<organism evidence="2 3">
    <name type="scientific">Archangium gephyra</name>
    <dbReference type="NCBI Taxonomy" id="48"/>
    <lineage>
        <taxon>Bacteria</taxon>
        <taxon>Pseudomonadati</taxon>
        <taxon>Myxococcota</taxon>
        <taxon>Myxococcia</taxon>
        <taxon>Myxococcales</taxon>
        <taxon>Cystobacterineae</taxon>
        <taxon>Archangiaceae</taxon>
        <taxon>Archangium</taxon>
    </lineage>
</organism>
<evidence type="ECO:0000259" key="1">
    <source>
        <dbReference type="SMART" id="SM00955"/>
    </source>
</evidence>
<feature type="domain" description="RNB" evidence="1">
    <location>
        <begin position="42"/>
        <end position="384"/>
    </location>
</feature>
<dbReference type="PANTHER" id="PTHR23355">
    <property type="entry name" value="RIBONUCLEASE"/>
    <property type="match status" value="1"/>
</dbReference>
<sequence>MTPRQELEAITVALQLSVEFPPEVLAETEAWLRSPGIDDAALLDRTGLPFVTIDGEHSKDLDQALFVRREGDGYLVIYAIADASYYVRPGSALFAESMKRGASYYFPGFSVPMLPRALSEGLISLNPDEPRRALLFRHSLDSKGAIIDTKLERARVRSRARLSWRQVQTLIDSPSTSPLHGTEFEASLFLLRDVGRLRMALAAERGLVRYRREEVSIELDGEGLTFQVMEQVRDEVELWNEQLSLMCNAEGGRLLREHEHDAVQPIYRVQPGPEPERLAQLAKLTEFMASRWKLPATPWVWNQQTTSLADYLAGLPRATPGSQEDRLVAALTRQSVMVNLRSEYSTEPGAHTGVGAEPYARFSAPMREMVGVFLHKEAMEFITCVYPSVEDDEALRAEVVKVANRSRETQRRVQDLSNEVVLRRLFTPELKKPREQRTRFTGTIMGLTSNKVHVRLDSPPLDMKLYLYDLAPFFDGAWLEPAEEGVILRARGKTEAVLTLGQRITLVLHNFTEKTRRWVFAPVK</sequence>
<dbReference type="InterPro" id="IPR012340">
    <property type="entry name" value="NA-bd_OB-fold"/>
</dbReference>
<dbReference type="GO" id="GO:0004540">
    <property type="term" value="F:RNA nuclease activity"/>
    <property type="evidence" value="ECO:0007669"/>
    <property type="project" value="InterPro"/>
</dbReference>
<comment type="caution">
    <text evidence="2">The sequence shown here is derived from an EMBL/GenBank/DDBJ whole genome shotgun (WGS) entry which is preliminary data.</text>
</comment>
<accession>A0A2W5UJD3</accession>
<dbReference type="EMBL" id="QFQP01000022">
    <property type="protein sequence ID" value="PZR09148.1"/>
    <property type="molecule type" value="Genomic_DNA"/>
</dbReference>
<evidence type="ECO:0000313" key="3">
    <source>
        <dbReference type="Proteomes" id="UP000249061"/>
    </source>
</evidence>
<dbReference type="AlphaFoldDB" id="A0A2W5UJD3"/>
<protein>
    <recommendedName>
        <fullName evidence="1">RNB domain-containing protein</fullName>
    </recommendedName>
</protein>
<dbReference type="InterPro" id="IPR050180">
    <property type="entry name" value="RNR_Ribonuclease"/>
</dbReference>
<name>A0A2W5UJD3_9BACT</name>
<dbReference type="SUPFAM" id="SSF50249">
    <property type="entry name" value="Nucleic acid-binding proteins"/>
    <property type="match status" value="1"/>
</dbReference>
<dbReference type="GO" id="GO:0005829">
    <property type="term" value="C:cytosol"/>
    <property type="evidence" value="ECO:0007669"/>
    <property type="project" value="TreeGrafter"/>
</dbReference>
<dbReference type="Proteomes" id="UP000249061">
    <property type="component" value="Unassembled WGS sequence"/>
</dbReference>
<evidence type="ECO:0000313" key="2">
    <source>
        <dbReference type="EMBL" id="PZR09148.1"/>
    </source>
</evidence>
<proteinExistence type="predicted"/>
<gene>
    <name evidence="2" type="ORF">DI536_23230</name>
</gene>
<dbReference type="InterPro" id="IPR001900">
    <property type="entry name" value="RNase_II/R"/>
</dbReference>
<dbReference type="Pfam" id="PF00773">
    <property type="entry name" value="RNB"/>
    <property type="match status" value="1"/>
</dbReference>
<reference evidence="2 3" key="1">
    <citation type="submission" date="2017-08" db="EMBL/GenBank/DDBJ databases">
        <title>Infants hospitalized years apart are colonized by the same room-sourced microbial strains.</title>
        <authorList>
            <person name="Brooks B."/>
            <person name="Olm M.R."/>
            <person name="Firek B.A."/>
            <person name="Baker R."/>
            <person name="Thomas B.C."/>
            <person name="Morowitz M.J."/>
            <person name="Banfield J.F."/>
        </authorList>
    </citation>
    <scope>NUCLEOTIDE SEQUENCE [LARGE SCALE GENOMIC DNA]</scope>
    <source>
        <strain evidence="2">S2_003_000_R2_14</strain>
    </source>
</reference>
<dbReference type="PANTHER" id="PTHR23355:SF37">
    <property type="entry name" value="EXORIBONUCLEASE 2"/>
    <property type="match status" value="1"/>
</dbReference>
<dbReference type="GO" id="GO:0006402">
    <property type="term" value="P:mRNA catabolic process"/>
    <property type="evidence" value="ECO:0007669"/>
    <property type="project" value="TreeGrafter"/>
</dbReference>
<dbReference type="GO" id="GO:0003723">
    <property type="term" value="F:RNA binding"/>
    <property type="evidence" value="ECO:0007669"/>
    <property type="project" value="InterPro"/>
</dbReference>
<dbReference type="SMART" id="SM00955">
    <property type="entry name" value="RNB"/>
    <property type="match status" value="1"/>
</dbReference>